<evidence type="ECO:0000313" key="2">
    <source>
        <dbReference type="EMBL" id="MFG3818851.1"/>
    </source>
</evidence>
<feature type="compositionally biased region" description="Polar residues" evidence="1">
    <location>
        <begin position="41"/>
        <end position="58"/>
    </location>
</feature>
<sequence length="468" mass="50283">MSDIADLSESIDRPSETNWDDEPLPTPAPSPQVGEAATAGTPVSSVDRSSTAALTATGESIADFADSVPEASPAPEPAATPETIDAPSPIDNSPVAPAPIVAAPESAAPPADNPDRATPAATSSADPNPNPDPDPSAQPNLDPAPTSNSQNSQSATQALADRVADLQEQRDQLLAEIAQARRDLSRILSLGTAELEQRRQNLTASIEQLERRQERIRQEMKSTFAGASQNVAARVQGFKDYLVGSLQELVAAAEELSFAPPPAPTPAPAPERSAPPPPTAIEGQFQGDRRKIEQILERYRTRPDYYGPPWRLRRTFEQVHADRVSQWFFDLSGRGALRTMGSRLQNILVVSATISVLRAIHGDRLRTLILIDSPERLGDWRRGLQDSLGISRADFGAEQGVMLFESPDPLAQRADRIQRGGGVPFIVVDESDGRISLSLLQFPLWLAIAPDPRIAPPSGLGGSSYGYY</sequence>
<dbReference type="RefSeq" id="WP_393014436.1">
    <property type="nucleotide sequence ID" value="NZ_JAZAQF010000083.1"/>
</dbReference>
<reference evidence="3" key="1">
    <citation type="journal article" date="2024" name="Algal Res.">
        <title>Biochemical, toxicological and genomic investigation of a high-biomass producing Limnothrix strain isolated from Italian shallow drinking water reservoir.</title>
        <authorList>
            <person name="Simonazzi M."/>
            <person name="Shishido T.K."/>
            <person name="Delbaje E."/>
            <person name="Wahlsten M."/>
            <person name="Fewer D.P."/>
            <person name="Sivonen K."/>
            <person name="Pezzolesi L."/>
            <person name="Pistocchi R."/>
        </authorList>
    </citation>
    <scope>NUCLEOTIDE SEQUENCE [LARGE SCALE GENOMIC DNA]</scope>
    <source>
        <strain evidence="3">LRLZ20PSL1</strain>
    </source>
</reference>
<dbReference type="InterPro" id="IPR021437">
    <property type="entry name" value="DUF3086"/>
</dbReference>
<evidence type="ECO:0000313" key="3">
    <source>
        <dbReference type="Proteomes" id="UP001604335"/>
    </source>
</evidence>
<dbReference type="Proteomes" id="UP001604335">
    <property type="component" value="Unassembled WGS sequence"/>
</dbReference>
<dbReference type="Pfam" id="PF11285">
    <property type="entry name" value="DUF3086"/>
    <property type="match status" value="1"/>
</dbReference>
<feature type="region of interest" description="Disordered" evidence="1">
    <location>
        <begin position="258"/>
        <end position="285"/>
    </location>
</feature>
<evidence type="ECO:0000256" key="1">
    <source>
        <dbReference type="SAM" id="MobiDB-lite"/>
    </source>
</evidence>
<comment type="caution">
    <text evidence="2">The sequence shown here is derived from an EMBL/GenBank/DDBJ whole genome shotgun (WGS) entry which is preliminary data.</text>
</comment>
<protein>
    <submittedName>
        <fullName evidence="2">DUF3086 domain-containing protein</fullName>
    </submittedName>
</protein>
<name>A0ABW7CG87_9CYAN</name>
<feature type="compositionally biased region" description="Low complexity" evidence="1">
    <location>
        <begin position="137"/>
        <end position="158"/>
    </location>
</feature>
<organism evidence="2 3">
    <name type="scientific">Limnothrix redekei LRLZ20PSL1</name>
    <dbReference type="NCBI Taxonomy" id="3112953"/>
    <lineage>
        <taxon>Bacteria</taxon>
        <taxon>Bacillati</taxon>
        <taxon>Cyanobacteriota</taxon>
        <taxon>Cyanophyceae</taxon>
        <taxon>Pseudanabaenales</taxon>
        <taxon>Pseudanabaenaceae</taxon>
        <taxon>Limnothrix</taxon>
    </lineage>
</organism>
<dbReference type="EMBL" id="JAZAQF010000083">
    <property type="protein sequence ID" value="MFG3818851.1"/>
    <property type="molecule type" value="Genomic_DNA"/>
</dbReference>
<feature type="compositionally biased region" description="Pro residues" evidence="1">
    <location>
        <begin position="259"/>
        <end position="279"/>
    </location>
</feature>
<accession>A0ABW7CG87</accession>
<gene>
    <name evidence="2" type="ORF">VPK24_14485</name>
</gene>
<proteinExistence type="predicted"/>
<feature type="compositionally biased region" description="Low complexity" evidence="1">
    <location>
        <begin position="79"/>
        <end position="110"/>
    </location>
</feature>
<keyword evidence="3" id="KW-1185">Reference proteome</keyword>
<feature type="region of interest" description="Disordered" evidence="1">
    <location>
        <begin position="1"/>
        <end position="162"/>
    </location>
</feature>